<dbReference type="Proteomes" id="UP000006265">
    <property type="component" value="Unassembled WGS sequence"/>
</dbReference>
<dbReference type="PANTHER" id="PTHR46268">
    <property type="entry name" value="STRESS RESPONSE PROTEIN NHAX"/>
    <property type="match status" value="1"/>
</dbReference>
<dbReference type="AlphaFoldDB" id="K5BF17"/>
<keyword evidence="3" id="KW-0067">ATP-binding</keyword>
<dbReference type="OrthoDB" id="3174546at2"/>
<dbReference type="InterPro" id="IPR006016">
    <property type="entry name" value="UspA"/>
</dbReference>
<dbReference type="EMBL" id="AMRA01000065">
    <property type="protein sequence ID" value="EKF23527.1"/>
    <property type="molecule type" value="Genomic_DNA"/>
</dbReference>
<comment type="caution">
    <text evidence="4">The sequence shown here is derived from an EMBL/GenBank/DDBJ whole genome shotgun (WGS) entry which is preliminary data.</text>
</comment>
<dbReference type="GO" id="GO:0005524">
    <property type="term" value="F:ATP binding"/>
    <property type="evidence" value="ECO:0007669"/>
    <property type="project" value="UniProtKB-KW"/>
</dbReference>
<accession>K5BF17</accession>
<dbReference type="PRINTS" id="PR01438">
    <property type="entry name" value="UNVRSLSTRESS"/>
</dbReference>
<evidence type="ECO:0000256" key="2">
    <source>
        <dbReference type="ARBA" id="ARBA00022741"/>
    </source>
</evidence>
<dbReference type="STRING" id="1122247.GCA_000379865_04603"/>
<evidence type="ECO:0000256" key="3">
    <source>
        <dbReference type="ARBA" id="ARBA00022840"/>
    </source>
</evidence>
<dbReference type="InterPro" id="IPR014729">
    <property type="entry name" value="Rossmann-like_a/b/a_fold"/>
</dbReference>
<dbReference type="PATRIC" id="fig|1122247.3.peg.2367"/>
<dbReference type="Pfam" id="PF00582">
    <property type="entry name" value="Usp"/>
    <property type="match status" value="2"/>
</dbReference>
<evidence type="ECO:0000256" key="1">
    <source>
        <dbReference type="ARBA" id="ARBA00008791"/>
    </source>
</evidence>
<dbReference type="eggNOG" id="COG0589">
    <property type="taxonomic scope" value="Bacteria"/>
</dbReference>
<comment type="similarity">
    <text evidence="1">Belongs to the universal stress protein A family.</text>
</comment>
<evidence type="ECO:0000313" key="5">
    <source>
        <dbReference type="Proteomes" id="UP000006265"/>
    </source>
</evidence>
<evidence type="ECO:0000313" key="4">
    <source>
        <dbReference type="EMBL" id="EKF23527.1"/>
    </source>
</evidence>
<dbReference type="InterPro" id="IPR006015">
    <property type="entry name" value="Universal_stress_UspA"/>
</dbReference>
<dbReference type="SUPFAM" id="SSF52402">
    <property type="entry name" value="Adenine nucleotide alpha hydrolases-like"/>
    <property type="match status" value="2"/>
</dbReference>
<protein>
    <submittedName>
        <fullName evidence="4">Universal stress protein</fullName>
    </submittedName>
</protein>
<dbReference type="RefSeq" id="WP_005627887.1">
    <property type="nucleotide sequence ID" value="NZ_AMRA01000065.1"/>
</dbReference>
<dbReference type="PANTHER" id="PTHR46268:SF27">
    <property type="entry name" value="UNIVERSAL STRESS PROTEIN RV2623"/>
    <property type="match status" value="1"/>
</dbReference>
<name>K5BF17_MYCHD</name>
<gene>
    <name evidence="4" type="ORF">C731_2466</name>
</gene>
<sequence>MAPTPPSELGIVVGVDGSPQSAAAVRWAATTAAMRNWPLTLLHSVPPVVVSWPVATVQPVISDWLEDQARDAINDAEQIARSTVSGSESRIHTRIEYMDPGAAMVAASRNADMTVVGNRGLGAFGRAMLGSVSSALVHHGHGPIVVVHSADDGSDQPRTTDPHAPILLGVDGTPASEEAIGHAFDEASQRGADLIALLAWSDVAGLAIDDDLWERCRQEGEELLSERLAGWRERYPDVTVHRRVVRDQAARRLIEESESAQLVVVGSRGRGTLTSLLLGSVSTRVAQAAKSPVMVVRPR</sequence>
<keyword evidence="2" id="KW-0547">Nucleotide-binding</keyword>
<dbReference type="Gene3D" id="3.40.50.620">
    <property type="entry name" value="HUPs"/>
    <property type="match status" value="2"/>
</dbReference>
<proteinExistence type="inferred from homology"/>
<reference evidence="4 5" key="1">
    <citation type="journal article" date="2012" name="J. Bacteriol.">
        <title>Genome sequence of Mycobacterium hassiacum DSM 44199, a rare source of heat-stable mycobacterial proteins.</title>
        <authorList>
            <person name="Tiago I."/>
            <person name="Maranha A."/>
            <person name="Mendes V."/>
            <person name="Alarico S."/>
            <person name="Moynihan P.J."/>
            <person name="Clarke A.J."/>
            <person name="Macedo-Ribeiro S."/>
            <person name="Pereira P.J."/>
            <person name="Empadinhas N."/>
        </authorList>
    </citation>
    <scope>NUCLEOTIDE SEQUENCE [LARGE SCALE GENOMIC DNA]</scope>
    <source>
        <strain evidence="5">DSM 44199 / CIP 105218 / JCM 12690 / 3849</strain>
    </source>
</reference>
<keyword evidence="5" id="KW-1185">Reference proteome</keyword>
<organism evidence="4 5">
    <name type="scientific">Mycolicibacterium hassiacum (strain DSM 44199 / CIP 105218 / JCM 12690 / 3849)</name>
    <name type="common">Mycobacterium hassiacum</name>
    <dbReference type="NCBI Taxonomy" id="1122247"/>
    <lineage>
        <taxon>Bacteria</taxon>
        <taxon>Bacillati</taxon>
        <taxon>Actinomycetota</taxon>
        <taxon>Actinomycetes</taxon>
        <taxon>Mycobacteriales</taxon>
        <taxon>Mycobacteriaceae</taxon>
        <taxon>Mycolicibacterium</taxon>
    </lineage>
</organism>